<evidence type="ECO:0000259" key="7">
    <source>
        <dbReference type="Pfam" id="PF01571"/>
    </source>
</evidence>
<accession>A0A6J6DF92</accession>
<dbReference type="Gene3D" id="2.40.30.110">
    <property type="entry name" value="Aminomethyltransferase beta-barrel domains"/>
    <property type="match status" value="1"/>
</dbReference>
<dbReference type="GO" id="GO:0008483">
    <property type="term" value="F:transaminase activity"/>
    <property type="evidence" value="ECO:0007669"/>
    <property type="project" value="UniProtKB-KW"/>
</dbReference>
<comment type="catalytic activity">
    <reaction evidence="6">
        <text>N(6)-[(R)-S(8)-aminomethyldihydrolipoyl]-L-lysyl-[protein] + (6S)-5,6,7,8-tetrahydrofolate = N(6)-[(R)-dihydrolipoyl]-L-lysyl-[protein] + (6R)-5,10-methylene-5,6,7,8-tetrahydrofolate + NH4(+)</text>
        <dbReference type="Rhea" id="RHEA:16945"/>
        <dbReference type="Rhea" id="RHEA-COMP:10475"/>
        <dbReference type="Rhea" id="RHEA-COMP:10492"/>
        <dbReference type="ChEBI" id="CHEBI:15636"/>
        <dbReference type="ChEBI" id="CHEBI:28938"/>
        <dbReference type="ChEBI" id="CHEBI:57453"/>
        <dbReference type="ChEBI" id="CHEBI:83100"/>
        <dbReference type="ChEBI" id="CHEBI:83143"/>
        <dbReference type="EC" id="2.1.2.10"/>
    </reaction>
</comment>
<evidence type="ECO:0000256" key="1">
    <source>
        <dbReference type="ARBA" id="ARBA00008609"/>
    </source>
</evidence>
<evidence type="ECO:0000256" key="4">
    <source>
        <dbReference type="ARBA" id="ARBA00022679"/>
    </source>
</evidence>
<dbReference type="SUPFAM" id="SSF103025">
    <property type="entry name" value="Folate-binding domain"/>
    <property type="match status" value="1"/>
</dbReference>
<dbReference type="GO" id="GO:0004047">
    <property type="term" value="F:aminomethyltransferase activity"/>
    <property type="evidence" value="ECO:0007669"/>
    <property type="project" value="UniProtKB-EC"/>
</dbReference>
<dbReference type="GO" id="GO:0005829">
    <property type="term" value="C:cytosol"/>
    <property type="evidence" value="ECO:0007669"/>
    <property type="project" value="TreeGrafter"/>
</dbReference>
<evidence type="ECO:0000256" key="2">
    <source>
        <dbReference type="ARBA" id="ARBA00012616"/>
    </source>
</evidence>
<dbReference type="GO" id="GO:0005960">
    <property type="term" value="C:glycine cleavage complex"/>
    <property type="evidence" value="ECO:0007669"/>
    <property type="project" value="InterPro"/>
</dbReference>
<gene>
    <name evidence="9" type="ORF">UFOPK1650_00241</name>
</gene>
<dbReference type="NCBIfam" id="TIGR00528">
    <property type="entry name" value="gcvT"/>
    <property type="match status" value="1"/>
</dbReference>
<evidence type="ECO:0000259" key="8">
    <source>
        <dbReference type="Pfam" id="PF08669"/>
    </source>
</evidence>
<keyword evidence="3" id="KW-0032">Aminotransferase</keyword>
<name>A0A6J6DF92_9ZZZZ</name>
<dbReference type="InterPro" id="IPR027266">
    <property type="entry name" value="TrmE/GcvT-like"/>
</dbReference>
<dbReference type="InterPro" id="IPR006223">
    <property type="entry name" value="GcvT"/>
</dbReference>
<evidence type="ECO:0000313" key="9">
    <source>
        <dbReference type="EMBL" id="CAB4562026.1"/>
    </source>
</evidence>
<feature type="domain" description="GCVT N-terminal" evidence="7">
    <location>
        <begin position="16"/>
        <end position="285"/>
    </location>
</feature>
<evidence type="ECO:0000256" key="5">
    <source>
        <dbReference type="ARBA" id="ARBA00031395"/>
    </source>
</evidence>
<dbReference type="NCBIfam" id="NF001567">
    <property type="entry name" value="PRK00389.1"/>
    <property type="match status" value="1"/>
</dbReference>
<evidence type="ECO:0000256" key="3">
    <source>
        <dbReference type="ARBA" id="ARBA00022576"/>
    </source>
</evidence>
<dbReference type="Pfam" id="PF01571">
    <property type="entry name" value="GCV_T"/>
    <property type="match status" value="1"/>
</dbReference>
<dbReference type="PIRSF" id="PIRSF006487">
    <property type="entry name" value="GcvT"/>
    <property type="match status" value="1"/>
</dbReference>
<dbReference type="InterPro" id="IPR013977">
    <property type="entry name" value="GcvT_C"/>
</dbReference>
<dbReference type="Gene3D" id="4.10.1250.10">
    <property type="entry name" value="Aminomethyltransferase fragment"/>
    <property type="match status" value="1"/>
</dbReference>
<feature type="domain" description="Aminomethyltransferase C-terminal" evidence="8">
    <location>
        <begin position="304"/>
        <end position="380"/>
    </location>
</feature>
<dbReference type="Pfam" id="PF08669">
    <property type="entry name" value="GCV_T_C"/>
    <property type="match status" value="1"/>
</dbReference>
<dbReference type="SUPFAM" id="SSF101790">
    <property type="entry name" value="Aminomethyltransferase beta-barrel domain"/>
    <property type="match status" value="1"/>
</dbReference>
<sequence length="385" mass="40991">MVEDGGHPVGPQLSPLHDFHVARGAKMADFGGWLMPIEYPQGSETLAGGVLAEHAAVREHVGIFDVSHLGKISVRGDGAITFLNSILTNDLESISDSEAQYTMLCDESGGVIDDMIAYRISTSEVFLIPNASNCGNVHEVIASRAPDGIQIENCHHDFGIIAVQGPKSRELLAAIGLDVPSTLGYMSFRRMPFKGSEIILCRTGYTGELGFELVVPVTSADGQSLTAAVWDSLAQALPKFAGLVAGLGARDTLRTEMGYALHGHELSLEINPLEAGVGWAISLAKPSWLGRDALQKIKERGVERKAVALLAKDRTIPRAGMPVTLDGVVVGVVTSGTFSPSIKKGIALALVRPDIVKGTSLTIDVRGRIGEYEVVRAPFVPSHVR</sequence>
<dbReference type="Gene3D" id="3.30.70.1400">
    <property type="entry name" value="Aminomethyltransferase beta-barrel domains"/>
    <property type="match status" value="1"/>
</dbReference>
<protein>
    <recommendedName>
        <fullName evidence="2">aminomethyltransferase</fullName>
        <ecNumber evidence="2">2.1.2.10</ecNumber>
    </recommendedName>
    <alternativeName>
        <fullName evidence="5">Glycine cleavage system T protein</fullName>
    </alternativeName>
</protein>
<dbReference type="InterPro" id="IPR029043">
    <property type="entry name" value="GcvT/YgfZ_C"/>
</dbReference>
<dbReference type="EMBL" id="CAEZTJ010000017">
    <property type="protein sequence ID" value="CAB4562026.1"/>
    <property type="molecule type" value="Genomic_DNA"/>
</dbReference>
<evidence type="ECO:0000256" key="6">
    <source>
        <dbReference type="ARBA" id="ARBA00047665"/>
    </source>
</evidence>
<dbReference type="InterPro" id="IPR006222">
    <property type="entry name" value="GCVT_N"/>
</dbReference>
<reference evidence="9" key="1">
    <citation type="submission" date="2020-05" db="EMBL/GenBank/DDBJ databases">
        <authorList>
            <person name="Chiriac C."/>
            <person name="Salcher M."/>
            <person name="Ghai R."/>
            <person name="Kavagutti S V."/>
        </authorList>
    </citation>
    <scope>NUCLEOTIDE SEQUENCE</scope>
</reference>
<dbReference type="AlphaFoldDB" id="A0A6J6DF92"/>
<keyword evidence="4" id="KW-0808">Transferase</keyword>
<dbReference type="EC" id="2.1.2.10" evidence="2"/>
<dbReference type="Gene3D" id="3.30.1360.120">
    <property type="entry name" value="Probable tRNA modification gtpase trme, domain 1"/>
    <property type="match status" value="1"/>
</dbReference>
<organism evidence="9">
    <name type="scientific">freshwater metagenome</name>
    <dbReference type="NCBI Taxonomy" id="449393"/>
    <lineage>
        <taxon>unclassified sequences</taxon>
        <taxon>metagenomes</taxon>
        <taxon>ecological metagenomes</taxon>
    </lineage>
</organism>
<proteinExistence type="inferred from homology"/>
<dbReference type="GO" id="GO:0006546">
    <property type="term" value="P:glycine catabolic process"/>
    <property type="evidence" value="ECO:0007669"/>
    <property type="project" value="InterPro"/>
</dbReference>
<dbReference type="InterPro" id="IPR028896">
    <property type="entry name" value="GcvT/YgfZ/DmdA"/>
</dbReference>
<dbReference type="PANTHER" id="PTHR43757">
    <property type="entry name" value="AMINOMETHYLTRANSFERASE"/>
    <property type="match status" value="1"/>
</dbReference>
<comment type="similarity">
    <text evidence="1">Belongs to the GcvT family.</text>
</comment>
<dbReference type="PANTHER" id="PTHR43757:SF2">
    <property type="entry name" value="AMINOMETHYLTRANSFERASE, MITOCHONDRIAL"/>
    <property type="match status" value="1"/>
</dbReference>